<reference evidence="1 2" key="1">
    <citation type="submission" date="2021-06" db="EMBL/GenBank/DDBJ databases">
        <title>Caerostris darwini draft genome.</title>
        <authorList>
            <person name="Kono N."/>
            <person name="Arakawa K."/>
        </authorList>
    </citation>
    <scope>NUCLEOTIDE SEQUENCE [LARGE SCALE GENOMIC DNA]</scope>
</reference>
<comment type="caution">
    <text evidence="1">The sequence shown here is derived from an EMBL/GenBank/DDBJ whole genome shotgun (WGS) entry which is preliminary data.</text>
</comment>
<name>A0AAV4SXI7_9ARAC</name>
<gene>
    <name evidence="1" type="ORF">CDAR_187591</name>
</gene>
<evidence type="ECO:0000313" key="1">
    <source>
        <dbReference type="EMBL" id="GIY38470.1"/>
    </source>
</evidence>
<evidence type="ECO:0000313" key="2">
    <source>
        <dbReference type="Proteomes" id="UP001054837"/>
    </source>
</evidence>
<protein>
    <submittedName>
        <fullName evidence="1">Uncharacterized protein</fullName>
    </submittedName>
</protein>
<dbReference type="Proteomes" id="UP001054837">
    <property type="component" value="Unassembled WGS sequence"/>
</dbReference>
<sequence length="144" mass="16031">MKKSSLRGIHSWESIFLSVGPEGSANALYLHGELLSLRRATNGKSFPEAQKANEAFGRSTEIARVRHPPRSLPSSVVAQHLIRWPDAEHPPQKRNRLSPLLQMGHIFYPFHISSRTTVGLGQLYALPSDCCETMVKFTNALLVS</sequence>
<accession>A0AAV4SXI7</accession>
<proteinExistence type="predicted"/>
<organism evidence="1 2">
    <name type="scientific">Caerostris darwini</name>
    <dbReference type="NCBI Taxonomy" id="1538125"/>
    <lineage>
        <taxon>Eukaryota</taxon>
        <taxon>Metazoa</taxon>
        <taxon>Ecdysozoa</taxon>
        <taxon>Arthropoda</taxon>
        <taxon>Chelicerata</taxon>
        <taxon>Arachnida</taxon>
        <taxon>Araneae</taxon>
        <taxon>Araneomorphae</taxon>
        <taxon>Entelegynae</taxon>
        <taxon>Araneoidea</taxon>
        <taxon>Araneidae</taxon>
        <taxon>Caerostris</taxon>
    </lineage>
</organism>
<dbReference type="AlphaFoldDB" id="A0AAV4SXI7"/>
<keyword evidence="2" id="KW-1185">Reference proteome</keyword>
<dbReference type="EMBL" id="BPLQ01008620">
    <property type="protein sequence ID" value="GIY38470.1"/>
    <property type="molecule type" value="Genomic_DNA"/>
</dbReference>